<evidence type="ECO:0000256" key="1">
    <source>
        <dbReference type="ARBA" id="ARBA00001971"/>
    </source>
</evidence>
<comment type="similarity">
    <text evidence="4">Belongs to the cytochrome P450 family.</text>
</comment>
<dbReference type="SUPFAM" id="SSF48264">
    <property type="entry name" value="Cytochrome P450"/>
    <property type="match status" value="2"/>
</dbReference>
<evidence type="ECO:0000256" key="6">
    <source>
        <dbReference type="ARBA" id="ARBA00022723"/>
    </source>
</evidence>
<dbReference type="PANTHER" id="PTHR24292:SF104">
    <property type="entry name" value="CYTOCHROME P450 308A1-RELATED"/>
    <property type="match status" value="1"/>
</dbReference>
<dbReference type="Gene3D" id="1.10.630.10">
    <property type="entry name" value="Cytochrome P450"/>
    <property type="match status" value="2"/>
</dbReference>
<dbReference type="GO" id="GO:0004497">
    <property type="term" value="F:monooxygenase activity"/>
    <property type="evidence" value="ECO:0007669"/>
    <property type="project" value="UniProtKB-KW"/>
</dbReference>
<evidence type="ECO:0000256" key="4">
    <source>
        <dbReference type="ARBA" id="ARBA00010617"/>
    </source>
</evidence>
<organism evidence="14 15">
    <name type="scientific">Vespula maculifrons</name>
    <name type="common">Eastern yellow jacket</name>
    <name type="synonym">Wasp</name>
    <dbReference type="NCBI Taxonomy" id="7453"/>
    <lineage>
        <taxon>Eukaryota</taxon>
        <taxon>Metazoa</taxon>
        <taxon>Ecdysozoa</taxon>
        <taxon>Arthropoda</taxon>
        <taxon>Hexapoda</taxon>
        <taxon>Insecta</taxon>
        <taxon>Pterygota</taxon>
        <taxon>Neoptera</taxon>
        <taxon>Endopterygota</taxon>
        <taxon>Hymenoptera</taxon>
        <taxon>Apocrita</taxon>
        <taxon>Aculeata</taxon>
        <taxon>Vespoidea</taxon>
        <taxon>Vespidae</taxon>
        <taxon>Vespinae</taxon>
        <taxon>Vespula</taxon>
    </lineage>
</organism>
<dbReference type="EMBL" id="JAYRBN010000071">
    <property type="protein sequence ID" value="KAL2734568.1"/>
    <property type="molecule type" value="Genomic_DNA"/>
</dbReference>
<evidence type="ECO:0000256" key="10">
    <source>
        <dbReference type="ARBA" id="ARBA00023004"/>
    </source>
</evidence>
<evidence type="ECO:0000256" key="9">
    <source>
        <dbReference type="ARBA" id="ARBA00023002"/>
    </source>
</evidence>
<dbReference type="InterPro" id="IPR036396">
    <property type="entry name" value="Cyt_P450_sf"/>
</dbReference>
<proteinExistence type="inferred from homology"/>
<evidence type="ECO:0000256" key="3">
    <source>
        <dbReference type="ARBA" id="ARBA00004406"/>
    </source>
</evidence>
<keyword evidence="9" id="KW-0560">Oxidoreductase</keyword>
<dbReference type="PANTHER" id="PTHR24292">
    <property type="entry name" value="CYTOCHROME P450"/>
    <property type="match status" value="1"/>
</dbReference>
<dbReference type="AlphaFoldDB" id="A0ABD2BQL8"/>
<feature type="binding site" description="axial binding residue" evidence="13">
    <location>
        <position position="933"/>
    </location>
    <ligand>
        <name>heme</name>
        <dbReference type="ChEBI" id="CHEBI:30413"/>
    </ligand>
    <ligandPart>
        <name>Fe</name>
        <dbReference type="ChEBI" id="CHEBI:18248"/>
    </ligandPart>
</feature>
<sequence>MSLLMLGLILCGILALYIYWRRTSNYWTKQGIPEAPYSLPLVGHLLPLLLLQKNISQLVLAWYERYKNDSMVGYYDGMVPGLMVQEPELVKTVLQTSFSNFHENAMKIDQEVDPLMAKNPFFTKGEEWLVGRKRLTYAFSSMRLKILSESVRKVCKKFENYLHRKVEEDQRVEFETKDLLSRFTGEVVANAGFGIEGFCFEDNYNPQSFHEIGKKIFQTTWFHGTLQSIMFFLPFLNNYLKIRLIPKDIDHFFRTIVRQVIEKRREETEKRNDFFQLMADLEKSEGQKFDEESLAAHALSFFFDGYETSASTLSFICFELSIHNEIQEKLRNEIRNVLAKHKGEITYDSLKDMTYLDQVISESQRMHTLLDIMGRMCTNTIELKGNDGLTCKVEPGTKIIIPIHSMQRDPRYWTNPEAFDPDRWNEERKGSINKYCFLPFGEGPRICVGLRMGLLQVKAAIATLLMKYRIERNPRTTYPVKISVLGVLSTPSDGLWVYLKPLYIYWRRIYSYWDRQGIPEAPYSLPIVGHLLPLLLMQKNISQLVRNWYNRHKNDSMVGYYDGMVPGLLIRDPELIKTVLQTSFSSFHENAMKVDQEVDPLMAKNPFFTKGDEWLIGRKRLTYAFSSMRLKILSETVRNVCKKFDDYLYKKIKEDQRVEFETKDLFSRFTGEVVANAGYGIEGFCFEDNYNPQSFHEIGKKIFRTTWFHGTLQSIMFFLPFLNNYLKIRLIPKDIDHFFRTIVKQVIEKRRDETEKRNDFFQLMVDLEKSEGQKFDEESLSAHALSFFVDGYETSSATLSFICFELSIHCDIQEKVRKEVRDVLAKHQGEITYDSLKEMTYLEQVISESQRMHTLLDIMGRMCTNTIQLKGNDGLTCTVEPGTKIILPIHSMQRDPRYWTNPEAFDPDRWNEERKGSINKYCFLPFGEGPRICVGLRMALLQVKAAIATLLMKYRIERNPRTTYPVKIGLLGVLSTPTDGLWILK</sequence>
<reference evidence="14 15" key="1">
    <citation type="journal article" date="2024" name="Ann. Entomol. Soc. Am.">
        <title>Genomic analyses of the southern and eastern yellowjacket wasps (Hymenoptera: Vespidae) reveal evolutionary signatures of social life.</title>
        <authorList>
            <person name="Catto M.A."/>
            <person name="Caine P.B."/>
            <person name="Orr S.E."/>
            <person name="Hunt B.G."/>
            <person name="Goodisman M.A.D."/>
        </authorList>
    </citation>
    <scope>NUCLEOTIDE SEQUENCE [LARGE SCALE GENOMIC DNA]</scope>
    <source>
        <strain evidence="14">232</strain>
        <tissue evidence="14">Head and thorax</tissue>
    </source>
</reference>
<dbReference type="PROSITE" id="PS00086">
    <property type="entry name" value="CYTOCHROME_P450"/>
    <property type="match status" value="2"/>
</dbReference>
<keyword evidence="15" id="KW-1185">Reference proteome</keyword>
<dbReference type="CDD" id="cd11056">
    <property type="entry name" value="CYP6-like"/>
    <property type="match status" value="2"/>
</dbReference>
<dbReference type="InterPro" id="IPR002401">
    <property type="entry name" value="Cyt_P450_E_grp-I"/>
</dbReference>
<keyword evidence="7" id="KW-0256">Endoplasmic reticulum</keyword>
<dbReference type="GO" id="GO:0005789">
    <property type="term" value="C:endoplasmic reticulum membrane"/>
    <property type="evidence" value="ECO:0007669"/>
    <property type="project" value="UniProtKB-SubCell"/>
</dbReference>
<dbReference type="FunFam" id="1.10.630.10:FF:000042">
    <property type="entry name" value="Cytochrome P450"/>
    <property type="match status" value="2"/>
</dbReference>
<evidence type="ECO:0000256" key="11">
    <source>
        <dbReference type="ARBA" id="ARBA00023033"/>
    </source>
</evidence>
<dbReference type="Proteomes" id="UP001607303">
    <property type="component" value="Unassembled WGS sequence"/>
</dbReference>
<comment type="subcellular location">
    <subcellularLocation>
        <location evidence="3">Endoplasmic reticulum membrane</location>
        <topology evidence="3">Peripheral membrane protein</topology>
    </subcellularLocation>
    <subcellularLocation>
        <location evidence="2">Microsome membrane</location>
        <topology evidence="2">Peripheral membrane protein</topology>
    </subcellularLocation>
</comment>
<keyword evidence="11" id="KW-0503">Monooxygenase</keyword>
<keyword evidence="6 13" id="KW-0479">Metal-binding</keyword>
<comment type="caution">
    <text evidence="14">The sequence shown here is derived from an EMBL/GenBank/DDBJ whole genome shotgun (WGS) entry which is preliminary data.</text>
</comment>
<keyword evidence="5 13" id="KW-0349">Heme</keyword>
<dbReference type="InterPro" id="IPR001128">
    <property type="entry name" value="Cyt_P450"/>
</dbReference>
<protein>
    <submittedName>
        <fullName evidence="14">Cytochrome P450 6a2-like isoform X5</fullName>
    </submittedName>
</protein>
<evidence type="ECO:0000256" key="5">
    <source>
        <dbReference type="ARBA" id="ARBA00022617"/>
    </source>
</evidence>
<evidence type="ECO:0000256" key="7">
    <source>
        <dbReference type="ARBA" id="ARBA00022824"/>
    </source>
</evidence>
<dbReference type="PRINTS" id="PR00463">
    <property type="entry name" value="EP450I"/>
</dbReference>
<evidence type="ECO:0000256" key="13">
    <source>
        <dbReference type="PIRSR" id="PIRSR602401-1"/>
    </source>
</evidence>
<dbReference type="InterPro" id="IPR017972">
    <property type="entry name" value="Cyt_P450_CS"/>
</dbReference>
<dbReference type="PRINTS" id="PR00385">
    <property type="entry name" value="P450"/>
</dbReference>
<dbReference type="InterPro" id="IPR050476">
    <property type="entry name" value="Insect_CytP450_Detox"/>
</dbReference>
<evidence type="ECO:0000256" key="8">
    <source>
        <dbReference type="ARBA" id="ARBA00022848"/>
    </source>
</evidence>
<evidence type="ECO:0000313" key="15">
    <source>
        <dbReference type="Proteomes" id="UP001607303"/>
    </source>
</evidence>
<keyword evidence="10 13" id="KW-0408">Iron</keyword>
<evidence type="ECO:0000256" key="2">
    <source>
        <dbReference type="ARBA" id="ARBA00004174"/>
    </source>
</evidence>
<evidence type="ECO:0000313" key="14">
    <source>
        <dbReference type="EMBL" id="KAL2734568.1"/>
    </source>
</evidence>
<name>A0ABD2BQL8_VESMC</name>
<dbReference type="GO" id="GO:0046872">
    <property type="term" value="F:metal ion binding"/>
    <property type="evidence" value="ECO:0007669"/>
    <property type="project" value="UniProtKB-KW"/>
</dbReference>
<evidence type="ECO:0000256" key="12">
    <source>
        <dbReference type="ARBA" id="ARBA00023136"/>
    </source>
</evidence>
<keyword evidence="12" id="KW-0472">Membrane</keyword>
<comment type="cofactor">
    <cofactor evidence="1 13">
        <name>heme</name>
        <dbReference type="ChEBI" id="CHEBI:30413"/>
    </cofactor>
</comment>
<dbReference type="Pfam" id="PF00067">
    <property type="entry name" value="p450"/>
    <property type="match status" value="2"/>
</dbReference>
<gene>
    <name evidence="14" type="ORF">V1477_013745</name>
</gene>
<keyword evidence="8" id="KW-0492">Microsome</keyword>
<accession>A0ABD2BQL8</accession>